<organism evidence="2 3">
    <name type="scientific">Candidatus Devosia phytovorans</name>
    <dbReference type="NCBI Taxonomy" id="3121372"/>
    <lineage>
        <taxon>Bacteria</taxon>
        <taxon>Pseudomonadati</taxon>
        <taxon>Pseudomonadota</taxon>
        <taxon>Alphaproteobacteria</taxon>
        <taxon>Hyphomicrobiales</taxon>
        <taxon>Devosiaceae</taxon>
        <taxon>Devosia</taxon>
    </lineage>
</organism>
<dbReference type="Proteomes" id="UP001217476">
    <property type="component" value="Chromosome"/>
</dbReference>
<evidence type="ECO:0000313" key="3">
    <source>
        <dbReference type="Proteomes" id="UP001217476"/>
    </source>
</evidence>
<feature type="signal peptide" evidence="1">
    <location>
        <begin position="1"/>
        <end position="19"/>
    </location>
</feature>
<dbReference type="Pfam" id="PF10082">
    <property type="entry name" value="BBP2_2"/>
    <property type="match status" value="1"/>
</dbReference>
<dbReference type="SUPFAM" id="SSF56935">
    <property type="entry name" value="Porins"/>
    <property type="match status" value="1"/>
</dbReference>
<accession>A0AAJ5VV98</accession>
<name>A0AAJ5VV98_9HYPH</name>
<evidence type="ECO:0000313" key="2">
    <source>
        <dbReference type="EMBL" id="WEK04780.1"/>
    </source>
</evidence>
<sequence length="420" mass="44240">MAGRAALACALCVAGPVLAASDHSLGDGSKTDNARLLPDVYPGDPVLVDGSAGGEPYDPFLDVDWSVALRGTYTKGTDGERFDTYLVPSVSLEHTGTRSALRFDGSAEVVRPDEGNEIDISALRLGLDTAYQLDSATRITGSGNLSVTRAVPGTPGLASDVVEASRTVSGGGTVGITREFGKFNLSLTGGAQRTTYGPTTYADGLVRDNSVDDYWALDSGLRVGFQVTPIFEVFGQATVGRDMFDNDSPSLGVSMDAADYTLRAGVTGRWNEVLEVTGSAGLGLRKFDVADLGEVVTQLYDAQLIYTPDPTWRFTAGFATTVTPPGPTGSGVVRVDHTATAEVGYTVNSWLALRALADWNMARFEGSDNEETGHGFALGADYTVNAHTAVSADYGYDYSDSTSYGVQDAHRVTMGVTIAR</sequence>
<evidence type="ECO:0000256" key="1">
    <source>
        <dbReference type="SAM" id="SignalP"/>
    </source>
</evidence>
<keyword evidence="1" id="KW-0732">Signal</keyword>
<protein>
    <submittedName>
        <fullName evidence="2">Outer membrane beta-barrel protein</fullName>
    </submittedName>
</protein>
<dbReference type="EMBL" id="CP119312">
    <property type="protein sequence ID" value="WEK04780.1"/>
    <property type="molecule type" value="Genomic_DNA"/>
</dbReference>
<gene>
    <name evidence="2" type="ORF">P0Y65_00560</name>
</gene>
<dbReference type="AlphaFoldDB" id="A0AAJ5VV98"/>
<dbReference type="InterPro" id="IPR018759">
    <property type="entry name" value="BBP2_2"/>
</dbReference>
<reference evidence="2" key="1">
    <citation type="submission" date="2023-03" db="EMBL/GenBank/DDBJ databases">
        <title>Andean soil-derived lignocellulolytic bacterial consortium as a source of novel taxa and putative plastic-active enzymes.</title>
        <authorList>
            <person name="Diaz-Garcia L."/>
            <person name="Chuvochina M."/>
            <person name="Feuerriegel G."/>
            <person name="Bunk B."/>
            <person name="Sproer C."/>
            <person name="Streit W.R."/>
            <person name="Rodriguez L.M."/>
            <person name="Overmann J."/>
            <person name="Jimenez D.J."/>
        </authorList>
    </citation>
    <scope>NUCLEOTIDE SEQUENCE</scope>
    <source>
        <strain evidence="2">MAG 4196</strain>
    </source>
</reference>
<feature type="chain" id="PRO_5042544436" evidence="1">
    <location>
        <begin position="20"/>
        <end position="420"/>
    </location>
</feature>
<proteinExistence type="predicted"/>